<dbReference type="HOGENOM" id="CLU_084603_2_2_12"/>
<name>V5WJK8_9SPIO</name>
<dbReference type="KEGG" id="slr:L21SP2_2396"/>
<dbReference type="STRING" id="1307761.L21SP2_2396"/>
<dbReference type="Gene3D" id="3.40.50.1240">
    <property type="entry name" value="Phosphoglycerate mutase-like"/>
    <property type="match status" value="1"/>
</dbReference>
<gene>
    <name evidence="1" type="ORF">L21SP2_2396</name>
</gene>
<dbReference type="OrthoDB" id="9810154at2"/>
<protein>
    <submittedName>
        <fullName evidence="1">Phosphohistidine phosphatase SixA</fullName>
    </submittedName>
</protein>
<accession>V5WJK8</accession>
<keyword evidence="2" id="KW-1185">Reference proteome</keyword>
<sequence length="163" mass="18434">MAELVIVRHAKSSWKFQDLEDFERPLNETGRNDIQLMKEHYPQRLPAPDIILASSAERTRETAQALSTYWRDLPPPLFLDELYLADAETILLALRNHGKGECVYLCGHNPGVSHAASRLCNRDLGDLPTFSAVHISLESGSGNWSSLNWDDGSFRKVLTPFRE</sequence>
<dbReference type="AlphaFoldDB" id="V5WJK8"/>
<proteinExistence type="predicted"/>
<reference evidence="1 2" key="1">
    <citation type="journal article" date="2015" name="Stand. Genomic Sci.">
        <title>Complete genome sequence and description of Salinispira pacifica gen. nov., sp. nov., a novel spirochaete isolated form a hypersaline microbial mat.</title>
        <authorList>
            <person name="Ben Hania W."/>
            <person name="Joseph M."/>
            <person name="Schumann P."/>
            <person name="Bunk B."/>
            <person name="Fiebig A."/>
            <person name="Sproer C."/>
            <person name="Klenk H.P."/>
            <person name="Fardeau M.L."/>
            <person name="Spring S."/>
        </authorList>
    </citation>
    <scope>NUCLEOTIDE SEQUENCE [LARGE SCALE GENOMIC DNA]</scope>
    <source>
        <strain evidence="1 2">L21-RPul-D2</strain>
    </source>
</reference>
<evidence type="ECO:0000313" key="2">
    <source>
        <dbReference type="Proteomes" id="UP000018680"/>
    </source>
</evidence>
<dbReference type="CDD" id="cd07067">
    <property type="entry name" value="HP_PGM_like"/>
    <property type="match status" value="1"/>
</dbReference>
<dbReference type="eggNOG" id="COG2062">
    <property type="taxonomic scope" value="Bacteria"/>
</dbReference>
<dbReference type="EMBL" id="CP006939">
    <property type="protein sequence ID" value="AHC15749.1"/>
    <property type="molecule type" value="Genomic_DNA"/>
</dbReference>
<dbReference type="InterPro" id="IPR029033">
    <property type="entry name" value="His_PPase_superfam"/>
</dbReference>
<dbReference type="InterPro" id="IPR013078">
    <property type="entry name" value="His_Pase_superF_clade-1"/>
</dbReference>
<dbReference type="Pfam" id="PF00300">
    <property type="entry name" value="His_Phos_1"/>
    <property type="match status" value="1"/>
</dbReference>
<dbReference type="RefSeq" id="WP_024268653.1">
    <property type="nucleotide sequence ID" value="NC_023035.1"/>
</dbReference>
<evidence type="ECO:0000313" key="1">
    <source>
        <dbReference type="EMBL" id="AHC15749.1"/>
    </source>
</evidence>
<organism evidence="1 2">
    <name type="scientific">Salinispira pacifica</name>
    <dbReference type="NCBI Taxonomy" id="1307761"/>
    <lineage>
        <taxon>Bacteria</taxon>
        <taxon>Pseudomonadati</taxon>
        <taxon>Spirochaetota</taxon>
        <taxon>Spirochaetia</taxon>
        <taxon>Spirochaetales</taxon>
        <taxon>Spirochaetaceae</taxon>
        <taxon>Salinispira</taxon>
    </lineage>
</organism>
<dbReference type="PANTHER" id="PTHR47623:SF1">
    <property type="entry name" value="OS09G0287300 PROTEIN"/>
    <property type="match status" value="1"/>
</dbReference>
<dbReference type="PANTHER" id="PTHR47623">
    <property type="entry name" value="OS09G0287300 PROTEIN"/>
    <property type="match status" value="1"/>
</dbReference>
<dbReference type="SUPFAM" id="SSF53254">
    <property type="entry name" value="Phosphoglycerate mutase-like"/>
    <property type="match status" value="1"/>
</dbReference>
<dbReference type="Proteomes" id="UP000018680">
    <property type="component" value="Chromosome"/>
</dbReference>